<feature type="region of interest" description="Disordered" evidence="1">
    <location>
        <begin position="172"/>
        <end position="326"/>
    </location>
</feature>
<gene>
    <name evidence="2" type="ORF">TVY486_0102150</name>
</gene>
<organism evidence="2">
    <name type="scientific">Trypanosoma vivax (strain Y486)</name>
    <dbReference type="NCBI Taxonomy" id="1055687"/>
    <lineage>
        <taxon>Eukaryota</taxon>
        <taxon>Discoba</taxon>
        <taxon>Euglenozoa</taxon>
        <taxon>Kinetoplastea</taxon>
        <taxon>Metakinetoplastina</taxon>
        <taxon>Trypanosomatida</taxon>
        <taxon>Trypanosomatidae</taxon>
        <taxon>Trypanosoma</taxon>
        <taxon>Duttonella</taxon>
    </lineage>
</organism>
<feature type="compositionally biased region" description="Polar residues" evidence="1">
    <location>
        <begin position="210"/>
        <end position="225"/>
    </location>
</feature>
<dbReference type="VEuPathDB" id="TriTrypDB:TvY486_0102150"/>
<protein>
    <submittedName>
        <fullName evidence="2">Uncharacterized protein</fullName>
    </submittedName>
</protein>
<dbReference type="AlphaFoldDB" id="G0TRK2"/>
<dbReference type="EMBL" id="HE573017">
    <property type="protein sequence ID" value="CCC46568.1"/>
    <property type="molecule type" value="Genomic_DNA"/>
</dbReference>
<accession>G0TRK2</accession>
<dbReference type="OMA" id="DDCWYDI"/>
<proteinExistence type="predicted"/>
<name>G0TRK2_TRYVY</name>
<feature type="compositionally biased region" description="Basic and acidic residues" evidence="1">
    <location>
        <begin position="313"/>
        <end position="324"/>
    </location>
</feature>
<sequence length="460" mass="50204">MNARRGARGPYSGGEQPSMHKTRDANEAMLQLKAILSAPCSAGGFGGSLRYSDVRQVLNGLGCQWNLDRIDDCWYDIVRGCPTPVVEDVAWAAQCLYNHLQSECVEIDTNKFLQLRLAGYSSAKPVTKDRREDGRINALLPPPAPRTHAVVDMTVPELLTSPPRDEDRLMERGASQTELPDSNVFGAVEHGQSSTRGRYGSMSVGRFASPTLSSAQRSLFGQNESTRAKGTLSSPNKRRSSSPPHPPELNSGDVFSRLMDDAKNRRDRSLSSSSAEGARGSGSVSPQRQASPRVPSPLRGHWEQPTRSSLAKHSAESSPPDRLDYAAATPPVKRRAPHGPSSFVPTGYVEAVARLRKYAAIRAQRRSFAETLRTELTVSPRESEAEVVVTNDAPILRLPVKLGAGAGGKENGDGQKGRTVIDVRLVTPQRSRCANMLRGVPYDDPSRVLIQNVLRERRLL</sequence>
<evidence type="ECO:0000256" key="1">
    <source>
        <dbReference type="SAM" id="MobiDB-lite"/>
    </source>
</evidence>
<evidence type="ECO:0000313" key="2">
    <source>
        <dbReference type="EMBL" id="CCC46568.1"/>
    </source>
</evidence>
<feature type="compositionally biased region" description="Basic and acidic residues" evidence="1">
    <location>
        <begin position="258"/>
        <end position="269"/>
    </location>
</feature>
<feature type="compositionally biased region" description="Low complexity" evidence="1">
    <location>
        <begin position="270"/>
        <end position="285"/>
    </location>
</feature>
<feature type="region of interest" description="Disordered" evidence="1">
    <location>
        <begin position="1"/>
        <end position="22"/>
    </location>
</feature>
<reference evidence="2" key="1">
    <citation type="journal article" date="2012" name="Proc. Natl. Acad. Sci. U.S.A.">
        <title>Antigenic diversity is generated by distinct evolutionary mechanisms in African trypanosome species.</title>
        <authorList>
            <person name="Jackson A.P."/>
            <person name="Berry A."/>
            <person name="Aslett M."/>
            <person name="Allison H.C."/>
            <person name="Burton P."/>
            <person name="Vavrova-Anderson J."/>
            <person name="Brown R."/>
            <person name="Browne H."/>
            <person name="Corton N."/>
            <person name="Hauser H."/>
            <person name="Gamble J."/>
            <person name="Gilderthorp R."/>
            <person name="Marcello L."/>
            <person name="McQuillan J."/>
            <person name="Otto T.D."/>
            <person name="Quail M.A."/>
            <person name="Sanders M.J."/>
            <person name="van Tonder A."/>
            <person name="Ginger M.L."/>
            <person name="Field M.C."/>
            <person name="Barry J.D."/>
            <person name="Hertz-Fowler C."/>
            <person name="Berriman M."/>
        </authorList>
    </citation>
    <scope>NUCLEOTIDE SEQUENCE</scope>
    <source>
        <strain evidence="2">Y486</strain>
    </source>
</reference>